<keyword evidence="3" id="KW-1185">Reference proteome</keyword>
<evidence type="ECO:0000313" key="3">
    <source>
        <dbReference type="Proteomes" id="UP001168821"/>
    </source>
</evidence>
<name>A0AA38IRV8_9CUCU</name>
<dbReference type="SUPFAM" id="SSF50494">
    <property type="entry name" value="Trypsin-like serine proteases"/>
    <property type="match status" value="1"/>
</dbReference>
<dbReference type="InterPro" id="IPR001254">
    <property type="entry name" value="Trypsin_dom"/>
</dbReference>
<feature type="domain" description="Peptidase S1" evidence="1">
    <location>
        <begin position="12"/>
        <end position="69"/>
    </location>
</feature>
<accession>A0AA38IRV8</accession>
<dbReference type="Pfam" id="PF00089">
    <property type="entry name" value="Trypsin"/>
    <property type="match status" value="1"/>
</dbReference>
<dbReference type="GO" id="GO:0006508">
    <property type="term" value="P:proteolysis"/>
    <property type="evidence" value="ECO:0007669"/>
    <property type="project" value="InterPro"/>
</dbReference>
<dbReference type="AlphaFoldDB" id="A0AA38IRV8"/>
<evidence type="ECO:0000313" key="2">
    <source>
        <dbReference type="EMBL" id="KAJ3660243.1"/>
    </source>
</evidence>
<dbReference type="InterPro" id="IPR009003">
    <property type="entry name" value="Peptidase_S1_PA"/>
</dbReference>
<dbReference type="InterPro" id="IPR043504">
    <property type="entry name" value="Peptidase_S1_PA_chymotrypsin"/>
</dbReference>
<dbReference type="Proteomes" id="UP001168821">
    <property type="component" value="Unassembled WGS sequence"/>
</dbReference>
<sequence>MLLNDISEIYAQYSKVQAVYLPEQYQGNEYHSDIAILVVKKTFVFSSHVRPICLDVEQKYKFSENQELYVKSVVPVHSE</sequence>
<organism evidence="2 3">
    <name type="scientific">Zophobas morio</name>
    <dbReference type="NCBI Taxonomy" id="2755281"/>
    <lineage>
        <taxon>Eukaryota</taxon>
        <taxon>Metazoa</taxon>
        <taxon>Ecdysozoa</taxon>
        <taxon>Arthropoda</taxon>
        <taxon>Hexapoda</taxon>
        <taxon>Insecta</taxon>
        <taxon>Pterygota</taxon>
        <taxon>Neoptera</taxon>
        <taxon>Endopterygota</taxon>
        <taxon>Coleoptera</taxon>
        <taxon>Polyphaga</taxon>
        <taxon>Cucujiformia</taxon>
        <taxon>Tenebrionidae</taxon>
        <taxon>Zophobas</taxon>
    </lineage>
</organism>
<dbReference type="Gene3D" id="2.40.10.10">
    <property type="entry name" value="Trypsin-like serine proteases"/>
    <property type="match status" value="1"/>
</dbReference>
<proteinExistence type="predicted"/>
<evidence type="ECO:0000259" key="1">
    <source>
        <dbReference type="Pfam" id="PF00089"/>
    </source>
</evidence>
<reference evidence="2" key="1">
    <citation type="journal article" date="2023" name="G3 (Bethesda)">
        <title>Whole genome assemblies of Zophobas morio and Tenebrio molitor.</title>
        <authorList>
            <person name="Kaur S."/>
            <person name="Stinson S.A."/>
            <person name="diCenzo G.C."/>
        </authorList>
    </citation>
    <scope>NUCLEOTIDE SEQUENCE</scope>
    <source>
        <strain evidence="2">QUZm001</strain>
    </source>
</reference>
<gene>
    <name evidence="2" type="ORF">Zmor_004699</name>
</gene>
<protein>
    <recommendedName>
        <fullName evidence="1">Peptidase S1 domain-containing protein</fullName>
    </recommendedName>
</protein>
<dbReference type="GO" id="GO:0004252">
    <property type="term" value="F:serine-type endopeptidase activity"/>
    <property type="evidence" value="ECO:0007669"/>
    <property type="project" value="InterPro"/>
</dbReference>
<comment type="caution">
    <text evidence="2">The sequence shown here is derived from an EMBL/GenBank/DDBJ whole genome shotgun (WGS) entry which is preliminary data.</text>
</comment>
<dbReference type="EMBL" id="JALNTZ010000002">
    <property type="protein sequence ID" value="KAJ3660243.1"/>
    <property type="molecule type" value="Genomic_DNA"/>
</dbReference>